<name>A0AAE3NSK3_9RHOB</name>
<dbReference type="Gene3D" id="3.20.20.150">
    <property type="entry name" value="Divalent-metal-dependent TIM barrel enzymes"/>
    <property type="match status" value="1"/>
</dbReference>
<comment type="caution">
    <text evidence="2">The sequence shown here is derived from an EMBL/GenBank/DDBJ whole genome shotgun (WGS) entry which is preliminary data.</text>
</comment>
<evidence type="ECO:0000313" key="3">
    <source>
        <dbReference type="Proteomes" id="UP001220964"/>
    </source>
</evidence>
<evidence type="ECO:0000313" key="2">
    <source>
        <dbReference type="EMBL" id="MDF0601671.1"/>
    </source>
</evidence>
<protein>
    <submittedName>
        <fullName evidence="2">Sugar phosphate isomerase/epimerase</fullName>
    </submittedName>
</protein>
<reference evidence="2" key="1">
    <citation type="submission" date="2023-03" db="EMBL/GenBank/DDBJ databases">
        <title>Multiphase analysis and comparison of six strains from genera Psychromarinibacter, Lutimaribacter, and Maritimibacter, including a novel species: Psychromarinibacter sediminicola sp. nov.</title>
        <authorList>
            <person name="Wang Y.-H."/>
            <person name="Ye M.-Q."/>
            <person name="Du Z.-J."/>
        </authorList>
    </citation>
    <scope>NUCLEOTIDE SEQUENCE</scope>
    <source>
        <strain evidence="2">C21-152</strain>
    </source>
</reference>
<dbReference type="AlphaFoldDB" id="A0AAE3NSK3"/>
<proteinExistence type="predicted"/>
<dbReference type="InterPro" id="IPR013022">
    <property type="entry name" value="Xyl_isomerase-like_TIM-brl"/>
</dbReference>
<feature type="domain" description="Xylose isomerase-like TIM barrel" evidence="1">
    <location>
        <begin position="21"/>
        <end position="227"/>
    </location>
</feature>
<dbReference type="InterPro" id="IPR036237">
    <property type="entry name" value="Xyl_isomerase-like_sf"/>
</dbReference>
<dbReference type="Proteomes" id="UP001220964">
    <property type="component" value="Unassembled WGS sequence"/>
</dbReference>
<sequence length="247" mass="27277">MDFSYQLYSSRNFPPLSDTLRMLAEAGYAQVEGFGGVYDDPDALSGGLQENGLTMPTGHIGLDMLESDPDRVLLLARTLGFEAVFVPFLMPDQRPEDAAGYADFGRRLVAAGKPVTDAGLKFGWHNHDFEFRPLADGTRPIEAMTAAAPELLLELDLAWVHRAGEDPVAWIDRYADRILSVHIKDIAPAGENEDEDGWADVGHGVMDWPAINAALEKTDVAYRVMEHDKPSDDTRFARRSIATAKSW</sequence>
<keyword evidence="2" id="KW-0413">Isomerase</keyword>
<accession>A0AAE3NSK3</accession>
<dbReference type="RefSeq" id="WP_275567812.1">
    <property type="nucleotide sequence ID" value="NZ_JARGYC010000032.1"/>
</dbReference>
<dbReference type="GO" id="GO:0016853">
    <property type="term" value="F:isomerase activity"/>
    <property type="evidence" value="ECO:0007669"/>
    <property type="project" value="UniProtKB-KW"/>
</dbReference>
<dbReference type="PANTHER" id="PTHR12110:SF41">
    <property type="entry name" value="INOSOSE DEHYDRATASE"/>
    <property type="match status" value="1"/>
</dbReference>
<dbReference type="EMBL" id="JARGYC010000032">
    <property type="protein sequence ID" value="MDF0601671.1"/>
    <property type="molecule type" value="Genomic_DNA"/>
</dbReference>
<dbReference type="PANTHER" id="PTHR12110">
    <property type="entry name" value="HYDROXYPYRUVATE ISOMERASE"/>
    <property type="match status" value="1"/>
</dbReference>
<dbReference type="InterPro" id="IPR050312">
    <property type="entry name" value="IolE/XylAMocC-like"/>
</dbReference>
<evidence type="ECO:0000259" key="1">
    <source>
        <dbReference type="Pfam" id="PF01261"/>
    </source>
</evidence>
<dbReference type="Pfam" id="PF01261">
    <property type="entry name" value="AP_endonuc_2"/>
    <property type="match status" value="1"/>
</dbReference>
<organism evidence="2 3">
    <name type="scientific">Psychromarinibacter sediminicola</name>
    <dbReference type="NCBI Taxonomy" id="3033385"/>
    <lineage>
        <taxon>Bacteria</taxon>
        <taxon>Pseudomonadati</taxon>
        <taxon>Pseudomonadota</taxon>
        <taxon>Alphaproteobacteria</taxon>
        <taxon>Rhodobacterales</taxon>
        <taxon>Paracoccaceae</taxon>
        <taxon>Psychromarinibacter</taxon>
    </lineage>
</organism>
<keyword evidence="3" id="KW-1185">Reference proteome</keyword>
<gene>
    <name evidence="2" type="ORF">P1J78_13080</name>
</gene>
<dbReference type="SUPFAM" id="SSF51658">
    <property type="entry name" value="Xylose isomerase-like"/>
    <property type="match status" value="1"/>
</dbReference>